<feature type="compositionally biased region" description="Polar residues" evidence="1">
    <location>
        <begin position="25"/>
        <end position="37"/>
    </location>
</feature>
<feature type="compositionally biased region" description="Acidic residues" evidence="1">
    <location>
        <begin position="408"/>
        <end position="424"/>
    </location>
</feature>
<feature type="compositionally biased region" description="Low complexity" evidence="1">
    <location>
        <begin position="894"/>
        <end position="922"/>
    </location>
</feature>
<name>A0A2I4CPW6_AUSLI</name>
<feature type="region of interest" description="Disordered" evidence="1">
    <location>
        <begin position="1"/>
        <end position="109"/>
    </location>
</feature>
<sequence>MKRRMSPLGASFGRGRSGDGAAMESGSSDVTTNQEPSEVQEECSGKKKSRFQTFKKLFTRKKRKEPQTAETEASLKASQSSDDVSKTPENNMLAHSEEEKKSGSKVSLGGKALSHDSVFVSESSEVAEGLGASQDSLHGKVKSLQLQLKQAIRLGSPPSLMCVKKTEDAGAVSEDDGLPCSPPECTPVRNQAQRSSSNSLQGLDADKLSCAASSRAMSPLVVPGDFSQPASPFGCLDNSAAKHKLGLRHKACNRRKPASKLDLKAETDSTVEEMFPNSVQRSEPEAVEQQEQTADGGELLKPGEEEEEDEEQETTVFQLRDEEEEDESDVKQEVSHDSSCPPEQRRSEEDVSDARSVSSSSSSSRSPDSPPFSSQTETFNGSSRPTAEPPSAPKHVSCQDEDHRFDSSEEEEEVCGDGEEESSFLEDVLSSLKAPLYAPSPDVETEGGVLEEEEEEEPGHHQTEGEEEEEEEEEPGDYQMEEEVKEEEEGDEVKMNEEEDEVEVKEEVNAPDDHLTEEEDEEEDAAGEEEVKVSEDEDLTVEHPPPPHSEKEEEDKSEEEVVIVTRQSLSQEVGMSEEEEEEEEAEGDREVEEEMLKSEEEHDDDEEAEVEVNEVREEEAEDEEEMMEMIPDSQEEEVHRVSPVQETDEGVMGGDHDDDDDDDDDDVQNTNQTKEEDVTEMGAQVLTQVQEGHENSSLNSKDEEEGDEEEDGEVLAQKSEEEEEPSQSGETMSHLDKIPNDSSSESRSPKSCPITDPDLVLLSPSSRTTTLQIDLVSPSSETPPSLSHPPPADPSAGVSESPGGQSPAEEESTEAMKDEELEEPKQEPGGSPPAPVPRPADQSKVRFTIAPAWQRSQCSAGPVSSSTPVSGPVSPSTPVSGPVSPSTPGPVLPSIPASGPVSPSTPVSGPVSPSTPVSGPVSPSTPGPVSPSTLGPVSPSTPVSGPVSPSTPVSGPFCSAESSVLVDGNPENPFGVRLRKTSALLRFNSEEEVSESPVQSPTVCKLDSPQPVGTKPSVGPNINRPAVPKKPEVHGDAGGKLRRISEPPAGRGAAGGPDPPSWISVAKQKQKIYKENSLEEKTVRKEEQERKSLPYGAGSRENQNKTSETTESRKPSVIVEKETRRVLCPPAPVPPQPLRSQLLPSPVMTKPPGSPVTTKPPGSPVTTKPQGSPVTAKPLQTDTSPSSPIPVPSKRLPFITPIPFSKPTSPAQTSPITSPPFPSRTTAEKFNFKAPDLPRPAGSPSALPQDEPPWMALAKKKAKAWSEMPQIVQ</sequence>
<proteinExistence type="predicted"/>
<evidence type="ECO:0000313" key="3">
    <source>
        <dbReference type="Proteomes" id="UP000192220"/>
    </source>
</evidence>
<feature type="compositionally biased region" description="Basic and acidic residues" evidence="1">
    <location>
        <begin position="814"/>
        <end position="826"/>
    </location>
</feature>
<dbReference type="KEGG" id="alim:106530875"/>
<feature type="compositionally biased region" description="Acidic residues" evidence="1">
    <location>
        <begin position="443"/>
        <end position="457"/>
    </location>
</feature>
<dbReference type="STRING" id="52670.A0A2I4CPW6"/>
<feature type="compositionally biased region" description="Low complexity" evidence="1">
    <location>
        <begin position="1138"/>
        <end position="1147"/>
    </location>
</feature>
<dbReference type="InterPro" id="IPR026713">
    <property type="entry name" value="CRACD-like"/>
</dbReference>
<feature type="compositionally biased region" description="Acidic residues" evidence="1">
    <location>
        <begin position="601"/>
        <end position="627"/>
    </location>
</feature>
<dbReference type="InterPro" id="IPR028030">
    <property type="entry name" value="DUF4592"/>
</dbReference>
<feature type="compositionally biased region" description="Polar residues" evidence="1">
    <location>
        <begin position="375"/>
        <end position="385"/>
    </location>
</feature>
<feature type="compositionally biased region" description="Basic and acidic residues" evidence="1">
    <location>
        <begin position="1029"/>
        <end position="1045"/>
    </location>
</feature>
<dbReference type="PANTHER" id="PTHR47743">
    <property type="entry name" value="KIAA1210 / KIAA1211 FAMILY MEMBER"/>
    <property type="match status" value="1"/>
</dbReference>
<feature type="compositionally biased region" description="Polar residues" evidence="1">
    <location>
        <begin position="1164"/>
        <end position="1186"/>
    </location>
</feature>
<feature type="compositionally biased region" description="Basic and acidic residues" evidence="1">
    <location>
        <begin position="505"/>
        <end position="514"/>
    </location>
</feature>
<feature type="region of interest" description="Disordered" evidence="1">
    <location>
        <begin position="251"/>
        <end position="958"/>
    </location>
</feature>
<dbReference type="InParanoid" id="A0A2I4CPW6"/>
<feature type="compositionally biased region" description="Basic and acidic residues" evidence="1">
    <location>
        <begin position="397"/>
        <end position="407"/>
    </location>
</feature>
<evidence type="ECO:0000259" key="2">
    <source>
        <dbReference type="Pfam" id="PF15262"/>
    </source>
</evidence>
<evidence type="ECO:0000256" key="1">
    <source>
        <dbReference type="SAM" id="MobiDB-lite"/>
    </source>
</evidence>
<dbReference type="PANTHER" id="PTHR47743:SF2">
    <property type="entry name" value="ACROSOMAL PROTEIN KIAA1210"/>
    <property type="match status" value="1"/>
</dbReference>
<feature type="domain" description="DUF4592" evidence="2">
    <location>
        <begin position="150"/>
        <end position="251"/>
    </location>
</feature>
<gene>
    <name evidence="4" type="primary">zgc:66433</name>
</gene>
<feature type="compositionally biased region" description="Low complexity" evidence="1">
    <location>
        <begin position="742"/>
        <end position="751"/>
    </location>
</feature>
<dbReference type="Proteomes" id="UP000192220">
    <property type="component" value="Unplaced"/>
</dbReference>
<feature type="compositionally biased region" description="Polar residues" evidence="1">
    <location>
        <begin position="763"/>
        <end position="772"/>
    </location>
</feature>
<feature type="compositionally biased region" description="Polar residues" evidence="1">
    <location>
        <begin position="685"/>
        <end position="699"/>
    </location>
</feature>
<feature type="compositionally biased region" description="Acidic residues" evidence="1">
    <location>
        <begin position="552"/>
        <end position="561"/>
    </location>
</feature>
<reference evidence="4" key="1">
    <citation type="submission" date="2025-08" db="UniProtKB">
        <authorList>
            <consortium name="RefSeq"/>
        </authorList>
    </citation>
    <scope>IDENTIFICATION</scope>
    <source>
        <strain evidence="4">Quisiro</strain>
        <tissue evidence="4">Liver</tissue>
    </source>
</reference>
<feature type="region of interest" description="Disordered" evidence="1">
    <location>
        <begin position="990"/>
        <end position="1251"/>
    </location>
</feature>
<feature type="compositionally biased region" description="Acidic residues" evidence="1">
    <location>
        <begin position="515"/>
        <end position="528"/>
    </location>
</feature>
<evidence type="ECO:0000313" key="4">
    <source>
        <dbReference type="RefSeq" id="XP_013882040.1"/>
    </source>
</evidence>
<dbReference type="Pfam" id="PF15262">
    <property type="entry name" value="DUF4592"/>
    <property type="match status" value="1"/>
</dbReference>
<feature type="compositionally biased region" description="Low complexity" evidence="1">
    <location>
        <begin position="930"/>
        <end position="956"/>
    </location>
</feature>
<feature type="compositionally biased region" description="Acidic residues" evidence="1">
    <location>
        <begin position="656"/>
        <end position="667"/>
    </location>
</feature>
<dbReference type="RefSeq" id="XP_013882040.1">
    <property type="nucleotide sequence ID" value="XM_014026586.1"/>
</dbReference>
<accession>A0A2I4CPW6</accession>
<feature type="compositionally biased region" description="Low complexity" evidence="1">
    <location>
        <begin position="354"/>
        <end position="374"/>
    </location>
</feature>
<feature type="compositionally biased region" description="Acidic residues" evidence="1">
    <location>
        <begin position="465"/>
        <end position="504"/>
    </location>
</feature>
<protein>
    <submittedName>
        <fullName evidence="4">Uncharacterized protein KIAA1211</fullName>
    </submittedName>
</protein>
<feature type="compositionally biased region" description="Acidic residues" evidence="1">
    <location>
        <begin position="575"/>
        <end position="593"/>
    </location>
</feature>
<feature type="compositionally biased region" description="Low complexity" evidence="1">
    <location>
        <begin position="861"/>
        <end position="884"/>
    </location>
</feature>
<keyword evidence="3" id="KW-1185">Reference proteome</keyword>
<dbReference type="AlphaFoldDB" id="A0A2I4CPW6"/>
<feature type="compositionally biased region" description="Acidic residues" evidence="1">
    <location>
        <begin position="702"/>
        <end position="713"/>
    </location>
</feature>
<feature type="compositionally biased region" description="Basic and acidic residues" evidence="1">
    <location>
        <begin position="1108"/>
        <end position="1125"/>
    </location>
</feature>
<feature type="compositionally biased region" description="Polar residues" evidence="1">
    <location>
        <begin position="188"/>
        <end position="201"/>
    </location>
</feature>
<dbReference type="OrthoDB" id="8869651at2759"/>
<feature type="compositionally biased region" description="Basic and acidic residues" evidence="1">
    <location>
        <begin position="1072"/>
        <end position="1092"/>
    </location>
</feature>
<organism evidence="3 4">
    <name type="scientific">Austrofundulus limnaeus</name>
    <name type="common">Annual killifish</name>
    <dbReference type="NCBI Taxonomy" id="52670"/>
    <lineage>
        <taxon>Eukaryota</taxon>
        <taxon>Metazoa</taxon>
        <taxon>Chordata</taxon>
        <taxon>Craniata</taxon>
        <taxon>Vertebrata</taxon>
        <taxon>Euteleostomi</taxon>
        <taxon>Actinopterygii</taxon>
        <taxon>Neopterygii</taxon>
        <taxon>Teleostei</taxon>
        <taxon>Neoteleostei</taxon>
        <taxon>Acanthomorphata</taxon>
        <taxon>Ovalentaria</taxon>
        <taxon>Atherinomorphae</taxon>
        <taxon>Cyprinodontiformes</taxon>
        <taxon>Rivulidae</taxon>
        <taxon>Austrofundulus</taxon>
    </lineage>
</organism>
<feature type="compositionally biased region" description="Basic and acidic residues" evidence="1">
    <location>
        <begin position="343"/>
        <end position="353"/>
    </location>
</feature>
<feature type="region of interest" description="Disordered" evidence="1">
    <location>
        <begin position="171"/>
        <end position="203"/>
    </location>
</feature>
<feature type="compositionally biased region" description="Acidic residues" evidence="1">
    <location>
        <begin position="304"/>
        <end position="313"/>
    </location>
</feature>
<feature type="compositionally biased region" description="Polar residues" evidence="1">
    <location>
        <begin position="1206"/>
        <end position="1216"/>
    </location>
</feature>
<feature type="compositionally biased region" description="Polar residues" evidence="1">
    <location>
        <begin position="68"/>
        <end position="90"/>
    </location>
</feature>